<keyword evidence="10" id="KW-1185">Reference proteome</keyword>
<feature type="transmembrane region" description="Helical" evidence="7">
    <location>
        <begin position="65"/>
        <end position="83"/>
    </location>
</feature>
<dbReference type="GO" id="GO:0005886">
    <property type="term" value="C:plasma membrane"/>
    <property type="evidence" value="ECO:0007669"/>
    <property type="project" value="UniProtKB-SubCell"/>
</dbReference>
<keyword evidence="4 7" id="KW-0812">Transmembrane</keyword>
<dbReference type="PANTHER" id="PTHR30151">
    <property type="entry name" value="ALKANE SULFONATE ABC TRANSPORTER-RELATED, MEMBRANE SUBUNIT"/>
    <property type="match status" value="1"/>
</dbReference>
<evidence type="ECO:0000259" key="8">
    <source>
        <dbReference type="PROSITE" id="PS50928"/>
    </source>
</evidence>
<keyword evidence="2 7" id="KW-0813">Transport</keyword>
<dbReference type="SUPFAM" id="SSF161098">
    <property type="entry name" value="MetI-like"/>
    <property type="match status" value="1"/>
</dbReference>
<dbReference type="PANTHER" id="PTHR30151:SF0">
    <property type="entry name" value="ABC TRANSPORTER PERMEASE PROTEIN MJ0413-RELATED"/>
    <property type="match status" value="1"/>
</dbReference>
<keyword evidence="6 7" id="KW-0472">Membrane</keyword>
<dbReference type="KEGG" id="hara:AArcS_2819"/>
<feature type="transmembrane region" description="Helical" evidence="7">
    <location>
        <begin position="175"/>
        <end position="199"/>
    </location>
</feature>
<comment type="similarity">
    <text evidence="7">Belongs to the binding-protein-dependent transport system permease family.</text>
</comment>
<dbReference type="PROSITE" id="PS50928">
    <property type="entry name" value="ABC_TM1"/>
    <property type="match status" value="1"/>
</dbReference>
<reference evidence="9" key="1">
    <citation type="submission" date="2020-11" db="EMBL/GenBank/DDBJ databases">
        <title>Carbohydrate-dependent, anaerobic sulfur respiration: A novel catabolism in halophilic archaea.</title>
        <authorList>
            <person name="Sorokin D.Y."/>
            <person name="Messina E."/>
            <person name="Smedile F."/>
            <person name="La Cono V."/>
            <person name="Hallsworth J.E."/>
            <person name="Yakimov M.M."/>
        </authorList>
    </citation>
    <scope>NUCLEOTIDE SEQUENCE</scope>
    <source>
        <strain evidence="9">AArc-S</strain>
    </source>
</reference>
<evidence type="ECO:0000256" key="4">
    <source>
        <dbReference type="ARBA" id="ARBA00022692"/>
    </source>
</evidence>
<evidence type="ECO:0000256" key="2">
    <source>
        <dbReference type="ARBA" id="ARBA00022448"/>
    </source>
</evidence>
<dbReference type="RefSeq" id="WP_238478042.1">
    <property type="nucleotide sequence ID" value="NZ_CP064786.1"/>
</dbReference>
<dbReference type="Proteomes" id="UP000663586">
    <property type="component" value="Chromosome"/>
</dbReference>
<accession>A0A897MUP6</accession>
<dbReference type="InterPro" id="IPR035906">
    <property type="entry name" value="MetI-like_sf"/>
</dbReference>
<feature type="domain" description="ABC transmembrane type-1" evidence="8">
    <location>
        <begin position="56"/>
        <end position="241"/>
    </location>
</feature>
<evidence type="ECO:0000256" key="5">
    <source>
        <dbReference type="ARBA" id="ARBA00022989"/>
    </source>
</evidence>
<gene>
    <name evidence="9" type="primary">tauC3</name>
    <name evidence="9" type="ORF">AArcS_2819</name>
</gene>
<evidence type="ECO:0000313" key="10">
    <source>
        <dbReference type="Proteomes" id="UP000663586"/>
    </source>
</evidence>
<feature type="transmembrane region" description="Helical" evidence="7">
    <location>
        <begin position="95"/>
        <end position="114"/>
    </location>
</feature>
<evidence type="ECO:0000256" key="3">
    <source>
        <dbReference type="ARBA" id="ARBA00022475"/>
    </source>
</evidence>
<proteinExistence type="inferred from homology"/>
<dbReference type="CDD" id="cd06261">
    <property type="entry name" value="TM_PBP2"/>
    <property type="match status" value="1"/>
</dbReference>
<comment type="subcellular location">
    <subcellularLocation>
        <location evidence="1 7">Cell membrane</location>
        <topology evidence="1 7">Multi-pass membrane protein</topology>
    </subcellularLocation>
</comment>
<keyword evidence="3" id="KW-1003">Cell membrane</keyword>
<dbReference type="EMBL" id="CP064786">
    <property type="protein sequence ID" value="QSG04011.1"/>
    <property type="molecule type" value="Genomic_DNA"/>
</dbReference>
<sequence length="257" mass="27198">MNRDTLYQALSVGVLVGLWQLVLHLELVHAAVLPAPTTILASTVALLGDGEFLRHFSTSMTRTVVAGGVAVMSGTVIGLAMGWNTTVRALLQPPISALYPLPVIALLPLLVLAFGSSETALVFTAAFGGFFLVVSNAKNGATRIEQVYLDAARDNGATSTYQLFREVLLPGSLPLLFTGVRLGVSTSFLIVISVELIAGGEGLGYLMWVAWNTYALEELYGTIVVIGLVGVAITYGLEYLQHRLVPWTGGSTGGSFI</sequence>
<organism evidence="9 10">
    <name type="scientific">Natranaeroarchaeum sulfidigenes</name>
    <dbReference type="NCBI Taxonomy" id="2784880"/>
    <lineage>
        <taxon>Archaea</taxon>
        <taxon>Methanobacteriati</taxon>
        <taxon>Methanobacteriota</taxon>
        <taxon>Stenosarchaea group</taxon>
        <taxon>Halobacteria</taxon>
        <taxon>Halobacteriales</taxon>
        <taxon>Natronoarchaeaceae</taxon>
        <taxon>Natranaeroarchaeum</taxon>
    </lineage>
</organism>
<dbReference type="Pfam" id="PF00528">
    <property type="entry name" value="BPD_transp_1"/>
    <property type="match status" value="1"/>
</dbReference>
<name>A0A897MUP6_9EURY</name>
<dbReference type="AlphaFoldDB" id="A0A897MUP6"/>
<dbReference type="Gene3D" id="1.10.3720.10">
    <property type="entry name" value="MetI-like"/>
    <property type="match status" value="1"/>
</dbReference>
<dbReference type="InterPro" id="IPR000515">
    <property type="entry name" value="MetI-like"/>
</dbReference>
<protein>
    <submittedName>
        <fullName evidence="9">ABC-type nitrate/sulfonate/bicarbonate transportsystem, permease component</fullName>
    </submittedName>
</protein>
<keyword evidence="5 7" id="KW-1133">Transmembrane helix</keyword>
<evidence type="ECO:0000313" key="9">
    <source>
        <dbReference type="EMBL" id="QSG04011.1"/>
    </source>
</evidence>
<evidence type="ECO:0000256" key="7">
    <source>
        <dbReference type="RuleBase" id="RU363032"/>
    </source>
</evidence>
<evidence type="ECO:0000256" key="1">
    <source>
        <dbReference type="ARBA" id="ARBA00004651"/>
    </source>
</evidence>
<dbReference type="GeneID" id="70686196"/>
<feature type="transmembrane region" description="Helical" evidence="7">
    <location>
        <begin position="219"/>
        <end position="237"/>
    </location>
</feature>
<dbReference type="GO" id="GO:0055085">
    <property type="term" value="P:transmembrane transport"/>
    <property type="evidence" value="ECO:0007669"/>
    <property type="project" value="InterPro"/>
</dbReference>
<evidence type="ECO:0000256" key="6">
    <source>
        <dbReference type="ARBA" id="ARBA00023136"/>
    </source>
</evidence>